<gene>
    <name evidence="6" type="ORF">DW193_02585</name>
    <name evidence="5" type="ORF">DWV70_10245</name>
    <name evidence="4" type="ORF">DWX04_08620</name>
    <name evidence="1" type="ORF">ERS852457_03510</name>
    <name evidence="2" type="ORF">KTG10_09625</name>
    <name evidence="3" type="ORF">L0N01_13545</name>
</gene>
<dbReference type="Proteomes" id="UP000095333">
    <property type="component" value="Unassembled WGS sequence"/>
</dbReference>
<dbReference type="EMBL" id="QSAI01000017">
    <property type="protein sequence ID" value="RGW47606.1"/>
    <property type="molecule type" value="Genomic_DNA"/>
</dbReference>
<dbReference type="AlphaFoldDB" id="A0A174KRU3"/>
<proteinExistence type="predicted"/>
<accession>A0A174KRU3</accession>
<evidence type="ECO:0000313" key="1">
    <source>
        <dbReference type="EMBL" id="CUP12747.1"/>
    </source>
</evidence>
<sequence length="141" mass="16610">MAQEAILIKEKGVVTLNKSFDFMCSQLRNGRYRLIIERYTEPRTLSQNALMWLWFTCIEQETGTDKQDVHDYYCNLYLRRTTIIKGKETVIAGSTSKLNTLQMTDFLNKVKADAATELGITLPLPEDRYYNEFVNEYKYRR</sequence>
<dbReference type="Proteomes" id="UP001200843">
    <property type="component" value="Unassembled WGS sequence"/>
</dbReference>
<reference evidence="1 7" key="1">
    <citation type="submission" date="2015-09" db="EMBL/GenBank/DDBJ databases">
        <authorList>
            <consortium name="Pathogen Informatics"/>
        </authorList>
    </citation>
    <scope>NUCLEOTIDE SEQUENCE [LARGE SCALE GENOMIC DNA]</scope>
    <source>
        <strain evidence="1 7">2789STDY5834842</strain>
    </source>
</reference>
<dbReference type="SUPFAM" id="SSF103370">
    <property type="entry name" value="NinB"/>
    <property type="match status" value="1"/>
</dbReference>
<evidence type="ECO:0000313" key="4">
    <source>
        <dbReference type="EMBL" id="RGT94818.1"/>
    </source>
</evidence>
<dbReference type="Proteomes" id="UP000283833">
    <property type="component" value="Unassembled WGS sequence"/>
</dbReference>
<evidence type="ECO:0000313" key="2">
    <source>
        <dbReference type="EMBL" id="MBU9139000.1"/>
    </source>
</evidence>
<dbReference type="Proteomes" id="UP000736888">
    <property type="component" value="Unassembled WGS sequence"/>
</dbReference>
<reference evidence="2" key="3">
    <citation type="submission" date="2021-06" db="EMBL/GenBank/DDBJ databases">
        <title>Collection of gut derived symbiotic bacterial strains cultured from healthy donors.</title>
        <authorList>
            <person name="Lin H."/>
            <person name="Littmann E."/>
            <person name="Pamer E.G."/>
        </authorList>
    </citation>
    <scope>NUCLEOTIDE SEQUENCE</scope>
    <source>
        <strain evidence="2">MSK.6.33</strain>
    </source>
</reference>
<evidence type="ECO:0000313" key="9">
    <source>
        <dbReference type="Proteomes" id="UP000283833"/>
    </source>
</evidence>
<evidence type="ECO:0000313" key="10">
    <source>
        <dbReference type="Proteomes" id="UP000285469"/>
    </source>
</evidence>
<evidence type="ECO:0000313" key="8">
    <source>
        <dbReference type="Proteomes" id="UP000283713"/>
    </source>
</evidence>
<dbReference type="EMBL" id="CYZI01000030">
    <property type="protein sequence ID" value="CUP12747.1"/>
    <property type="molecule type" value="Genomic_DNA"/>
</dbReference>
<dbReference type="RefSeq" id="WP_057250751.1">
    <property type="nucleotide sequence ID" value="NZ_CAJTAS010000032.1"/>
</dbReference>
<dbReference type="EMBL" id="JAHPYS010000017">
    <property type="protein sequence ID" value="MBU9139000.1"/>
    <property type="molecule type" value="Genomic_DNA"/>
</dbReference>
<reference evidence="3" key="4">
    <citation type="submission" date="2022-01" db="EMBL/GenBank/DDBJ databases">
        <title>Collection of gut derived symbiotic bacterial strains cultured from healthy donors.</title>
        <authorList>
            <person name="Lin H."/>
            <person name="Kohout C."/>
            <person name="Waligurski E."/>
            <person name="Pamer E.G."/>
        </authorList>
    </citation>
    <scope>NUCLEOTIDE SEQUENCE</scope>
    <source>
        <strain evidence="3">DFI.6.72</strain>
    </source>
</reference>
<reference evidence="8 9" key="2">
    <citation type="submission" date="2018-08" db="EMBL/GenBank/DDBJ databases">
        <title>A genome reference for cultivated species of the human gut microbiota.</title>
        <authorList>
            <person name="Zou Y."/>
            <person name="Xue W."/>
            <person name="Luo G."/>
        </authorList>
    </citation>
    <scope>NUCLEOTIDE SEQUENCE [LARGE SCALE GENOMIC DNA]</scope>
    <source>
        <strain evidence="5 10">AF12-25</strain>
        <strain evidence="4 9">AF18-14</strain>
        <strain evidence="6 8">AM16-6</strain>
    </source>
</reference>
<dbReference type="EMBL" id="QRXI01000008">
    <property type="protein sequence ID" value="RGT94818.1"/>
    <property type="molecule type" value="Genomic_DNA"/>
</dbReference>
<protein>
    <submittedName>
        <fullName evidence="1">Uncharacterized protein</fullName>
    </submittedName>
</protein>
<dbReference type="EMBL" id="QRKA01000003">
    <property type="protein sequence ID" value="RHH82359.1"/>
    <property type="molecule type" value="Genomic_DNA"/>
</dbReference>
<evidence type="ECO:0000313" key="5">
    <source>
        <dbReference type="EMBL" id="RGW47606.1"/>
    </source>
</evidence>
<dbReference type="Proteomes" id="UP000285469">
    <property type="component" value="Unassembled WGS sequence"/>
</dbReference>
<evidence type="ECO:0000313" key="3">
    <source>
        <dbReference type="EMBL" id="MCG4689630.1"/>
    </source>
</evidence>
<evidence type="ECO:0000313" key="7">
    <source>
        <dbReference type="Proteomes" id="UP000095333"/>
    </source>
</evidence>
<dbReference type="Proteomes" id="UP000283713">
    <property type="component" value="Unassembled WGS sequence"/>
</dbReference>
<dbReference type="Gene3D" id="1.10.3790.10">
    <property type="entry name" value="NinB"/>
    <property type="match status" value="1"/>
</dbReference>
<dbReference type="InterPro" id="IPR036619">
    <property type="entry name" value="NinB_sf"/>
</dbReference>
<organism evidence="1 7">
    <name type="scientific">Phocaeicola vulgatus</name>
    <name type="common">Bacteroides vulgatus</name>
    <dbReference type="NCBI Taxonomy" id="821"/>
    <lineage>
        <taxon>Bacteria</taxon>
        <taxon>Pseudomonadati</taxon>
        <taxon>Bacteroidota</taxon>
        <taxon>Bacteroidia</taxon>
        <taxon>Bacteroidales</taxon>
        <taxon>Bacteroidaceae</taxon>
        <taxon>Phocaeicola</taxon>
    </lineage>
</organism>
<evidence type="ECO:0000313" key="6">
    <source>
        <dbReference type="EMBL" id="RHH82359.1"/>
    </source>
</evidence>
<name>A0A174KRU3_PHOVU</name>
<dbReference type="EMBL" id="JAKNGO010000031">
    <property type="protein sequence ID" value="MCG4689630.1"/>
    <property type="molecule type" value="Genomic_DNA"/>
</dbReference>